<evidence type="ECO:0000256" key="2">
    <source>
        <dbReference type="ARBA" id="ARBA00022603"/>
    </source>
</evidence>
<dbReference type="GO" id="GO:0008168">
    <property type="term" value="F:methyltransferase activity"/>
    <property type="evidence" value="ECO:0007669"/>
    <property type="project" value="UniProtKB-KW"/>
</dbReference>
<comment type="caution">
    <text evidence="4">The sequence shown here is derived from an EMBL/GenBank/DDBJ whole genome shotgun (WGS) entry which is preliminary data.</text>
</comment>
<dbReference type="Pfam" id="PF06253">
    <property type="entry name" value="MTTB"/>
    <property type="match status" value="1"/>
</dbReference>
<keyword evidence="3" id="KW-0808">Transferase</keyword>
<accession>X1SG67</accession>
<protein>
    <submittedName>
        <fullName evidence="4">Uncharacterized protein</fullName>
    </submittedName>
</protein>
<dbReference type="AlphaFoldDB" id="X1SG67"/>
<dbReference type="EMBL" id="BARW01007634">
    <property type="protein sequence ID" value="GAI74420.1"/>
    <property type="molecule type" value="Genomic_DNA"/>
</dbReference>
<evidence type="ECO:0000256" key="3">
    <source>
        <dbReference type="ARBA" id="ARBA00022679"/>
    </source>
</evidence>
<sequence>MVKQGNVKRPSVKLLSLEFIEGIVDEAKEVLEKTGIWVENKEILESLGNGGARVDLEKGKALIPKEVVEEVLKSVPASIQFYDRNGNPHMNFEGDNVYFASGGDAVKVWDFDLNMLRTPVTEDQVNYVKLVDALDNIDAQGAALVVTDVPKEIMDRYQIFHFLRYSTKPFFAGAHSKDGFPIIKDLLVTVRGSEQALREKPLAWYAICPSPPLKWSDFICYDLKR</sequence>
<reference evidence="4" key="1">
    <citation type="journal article" date="2014" name="Front. Microbiol.">
        <title>High frequency of phylogenetically diverse reductive dehalogenase-homologous genes in deep subseafloor sedimentary metagenomes.</title>
        <authorList>
            <person name="Kawai M."/>
            <person name="Futagami T."/>
            <person name="Toyoda A."/>
            <person name="Takaki Y."/>
            <person name="Nishi S."/>
            <person name="Hori S."/>
            <person name="Arai W."/>
            <person name="Tsubouchi T."/>
            <person name="Morono Y."/>
            <person name="Uchiyama I."/>
            <person name="Ito T."/>
            <person name="Fujiyama A."/>
            <person name="Inagaki F."/>
            <person name="Takami H."/>
        </authorList>
    </citation>
    <scope>NUCLEOTIDE SEQUENCE</scope>
    <source>
        <strain evidence="4">Expedition CK06-06</strain>
    </source>
</reference>
<dbReference type="InterPro" id="IPR038601">
    <property type="entry name" value="MttB-like_sf"/>
</dbReference>
<dbReference type="InterPro" id="IPR010426">
    <property type="entry name" value="MTTB_MeTrfase"/>
</dbReference>
<feature type="non-terminal residue" evidence="4">
    <location>
        <position position="225"/>
    </location>
</feature>
<dbReference type="Gene3D" id="3.20.20.480">
    <property type="entry name" value="Trimethylamine methyltransferase-like"/>
    <property type="match status" value="1"/>
</dbReference>
<gene>
    <name evidence="4" type="ORF">S12H4_15839</name>
</gene>
<evidence type="ECO:0000256" key="1">
    <source>
        <dbReference type="ARBA" id="ARBA00007137"/>
    </source>
</evidence>
<keyword evidence="2" id="KW-0489">Methyltransferase</keyword>
<organism evidence="4">
    <name type="scientific">marine sediment metagenome</name>
    <dbReference type="NCBI Taxonomy" id="412755"/>
    <lineage>
        <taxon>unclassified sequences</taxon>
        <taxon>metagenomes</taxon>
        <taxon>ecological metagenomes</taxon>
    </lineage>
</organism>
<proteinExistence type="inferred from homology"/>
<name>X1SG67_9ZZZZ</name>
<comment type="similarity">
    <text evidence="1">Belongs to the trimethylamine methyltransferase family.</text>
</comment>
<dbReference type="GO" id="GO:0015948">
    <property type="term" value="P:methanogenesis"/>
    <property type="evidence" value="ECO:0007669"/>
    <property type="project" value="InterPro"/>
</dbReference>
<evidence type="ECO:0000313" key="4">
    <source>
        <dbReference type="EMBL" id="GAI74420.1"/>
    </source>
</evidence>
<dbReference type="GO" id="GO:0032259">
    <property type="term" value="P:methylation"/>
    <property type="evidence" value="ECO:0007669"/>
    <property type="project" value="UniProtKB-KW"/>
</dbReference>